<dbReference type="NCBIfam" id="NF000801">
    <property type="entry name" value="PRK00055.1-3"/>
    <property type="match status" value="1"/>
</dbReference>
<evidence type="ECO:0000256" key="1">
    <source>
        <dbReference type="ARBA" id="ARBA00001947"/>
    </source>
</evidence>
<dbReference type="EC" id="3.1.26.11" evidence="9"/>
<comment type="similarity">
    <text evidence="9">Belongs to the RNase Z family.</text>
</comment>
<gene>
    <name evidence="9 12" type="primary">rnz</name>
    <name evidence="12" type="ORF">G3570_06585</name>
</gene>
<dbReference type="Pfam" id="PF23023">
    <property type="entry name" value="Anti-Pycsar_Apyc1"/>
    <property type="match status" value="1"/>
</dbReference>
<evidence type="ECO:0000256" key="9">
    <source>
        <dbReference type="HAMAP-Rule" id="MF_01818"/>
    </source>
</evidence>
<feature type="compositionally biased region" description="Basic residues" evidence="10">
    <location>
        <begin position="339"/>
        <end position="365"/>
    </location>
</feature>
<keyword evidence="8" id="KW-0862">Zinc</keyword>
<evidence type="ECO:0000313" key="13">
    <source>
        <dbReference type="Proteomes" id="UP000473278"/>
    </source>
</evidence>
<keyword evidence="5" id="KW-0479">Metal-binding</keyword>
<comment type="caution">
    <text evidence="12">The sequence shown here is derived from an EMBL/GenBank/DDBJ whole genome shotgun (WGS) entry which is preliminary data.</text>
</comment>
<accession>A0A6M1STY6</accession>
<comment type="subunit">
    <text evidence="2 9">Homodimer.</text>
</comment>
<name>A0A6M1STY6_9BACT</name>
<comment type="function">
    <text evidence="9">Zinc phosphodiesterase, which displays some tRNA 3'-processing endonuclease activity. Probably involved in tRNA maturation, by removing a 3'-trailer from precursor tRNA.</text>
</comment>
<dbReference type="PANTHER" id="PTHR46018">
    <property type="entry name" value="ZINC PHOSPHODIESTERASE ELAC PROTEIN 1"/>
    <property type="match status" value="1"/>
</dbReference>
<reference evidence="12 13" key="1">
    <citation type="submission" date="2020-02" db="EMBL/GenBank/DDBJ databases">
        <title>Balneolaceae bacterium YR4-1, complete genome.</title>
        <authorList>
            <person name="Li Y."/>
            <person name="Wu S."/>
        </authorList>
    </citation>
    <scope>NUCLEOTIDE SEQUENCE [LARGE SCALE GENOMIC DNA]</scope>
    <source>
        <strain evidence="12 13">YR4-1</strain>
    </source>
</reference>
<proteinExistence type="inferred from homology"/>
<feature type="compositionally biased region" description="Basic residues" evidence="10">
    <location>
        <begin position="375"/>
        <end position="384"/>
    </location>
</feature>
<keyword evidence="13" id="KW-1185">Reference proteome</keyword>
<comment type="caution">
    <text evidence="9">Lacks conserved residue(s) required for the propagation of feature annotation.</text>
</comment>
<feature type="domain" description="Metallo-beta-lactamase" evidence="11">
    <location>
        <begin position="202"/>
        <end position="271"/>
    </location>
</feature>
<dbReference type="InterPro" id="IPR036866">
    <property type="entry name" value="RibonucZ/Hydroxyglut_hydro"/>
</dbReference>
<evidence type="ECO:0000256" key="10">
    <source>
        <dbReference type="SAM" id="MobiDB-lite"/>
    </source>
</evidence>
<dbReference type="CDD" id="cd07717">
    <property type="entry name" value="RNaseZ_ZiPD-like_MBL-fold"/>
    <property type="match status" value="1"/>
</dbReference>
<feature type="active site" description="Proton acceptor" evidence="9">
    <location>
        <position position="64"/>
    </location>
</feature>
<feature type="region of interest" description="Disordered" evidence="10">
    <location>
        <begin position="322"/>
        <end position="416"/>
    </location>
</feature>
<dbReference type="GO" id="GO:0042781">
    <property type="term" value="F:3'-tRNA processing endoribonuclease activity"/>
    <property type="evidence" value="ECO:0007669"/>
    <property type="project" value="UniProtKB-UniRule"/>
</dbReference>
<dbReference type="HAMAP" id="MF_01818">
    <property type="entry name" value="RNase_Z_BN"/>
    <property type="match status" value="1"/>
</dbReference>
<evidence type="ECO:0000256" key="4">
    <source>
        <dbReference type="ARBA" id="ARBA00022722"/>
    </source>
</evidence>
<dbReference type="InterPro" id="IPR001279">
    <property type="entry name" value="Metallo-B-lactamas"/>
</dbReference>
<evidence type="ECO:0000256" key="6">
    <source>
        <dbReference type="ARBA" id="ARBA00022759"/>
    </source>
</evidence>
<dbReference type="RefSeq" id="WP_165140509.1">
    <property type="nucleotide sequence ID" value="NZ_JAALLT010000002.1"/>
</dbReference>
<dbReference type="Pfam" id="PF12706">
    <property type="entry name" value="Lactamase_B_2"/>
    <property type="match status" value="1"/>
</dbReference>
<dbReference type="NCBIfam" id="TIGR02651">
    <property type="entry name" value="RNase_Z"/>
    <property type="match status" value="1"/>
</dbReference>
<evidence type="ECO:0000256" key="2">
    <source>
        <dbReference type="ARBA" id="ARBA00011738"/>
    </source>
</evidence>
<dbReference type="Proteomes" id="UP000473278">
    <property type="component" value="Unassembled WGS sequence"/>
</dbReference>
<evidence type="ECO:0000259" key="11">
    <source>
        <dbReference type="Pfam" id="PF12706"/>
    </source>
</evidence>
<dbReference type="EMBL" id="JAALLT010000002">
    <property type="protein sequence ID" value="NGP76292.1"/>
    <property type="molecule type" value="Genomic_DNA"/>
</dbReference>
<dbReference type="PANTHER" id="PTHR46018:SF2">
    <property type="entry name" value="ZINC PHOSPHODIESTERASE ELAC PROTEIN 1"/>
    <property type="match status" value="1"/>
</dbReference>
<dbReference type="GO" id="GO:0046872">
    <property type="term" value="F:metal ion binding"/>
    <property type="evidence" value="ECO:0007669"/>
    <property type="project" value="UniProtKB-KW"/>
</dbReference>
<evidence type="ECO:0000256" key="8">
    <source>
        <dbReference type="ARBA" id="ARBA00022833"/>
    </source>
</evidence>
<dbReference type="Gene3D" id="3.60.15.10">
    <property type="entry name" value="Ribonuclease Z/Hydroxyacylglutathione hydrolase-like"/>
    <property type="match status" value="1"/>
</dbReference>
<keyword evidence="7 9" id="KW-0378">Hydrolase</keyword>
<organism evidence="12 13">
    <name type="scientific">Halalkalibaculum roseum</name>
    <dbReference type="NCBI Taxonomy" id="2709311"/>
    <lineage>
        <taxon>Bacteria</taxon>
        <taxon>Pseudomonadati</taxon>
        <taxon>Balneolota</taxon>
        <taxon>Balneolia</taxon>
        <taxon>Balneolales</taxon>
        <taxon>Balneolaceae</taxon>
        <taxon>Halalkalibaculum</taxon>
    </lineage>
</organism>
<evidence type="ECO:0000313" key="12">
    <source>
        <dbReference type="EMBL" id="NGP76292.1"/>
    </source>
</evidence>
<keyword evidence="6 9" id="KW-0255">Endonuclease</keyword>
<evidence type="ECO:0000256" key="7">
    <source>
        <dbReference type="ARBA" id="ARBA00022801"/>
    </source>
</evidence>
<dbReference type="InterPro" id="IPR013471">
    <property type="entry name" value="RNase_Z/BN"/>
</dbReference>
<feature type="compositionally biased region" description="Low complexity" evidence="10">
    <location>
        <begin position="327"/>
        <end position="336"/>
    </location>
</feature>
<dbReference type="AlphaFoldDB" id="A0A6M1STY6"/>
<comment type="catalytic activity">
    <reaction evidence="9">
        <text>Endonucleolytic cleavage of RNA, removing extra 3' nucleotides from tRNA precursor, generating 3' termini of tRNAs. A 3'-hydroxy group is left at the tRNA terminus and a 5'-phosphoryl group is left at the trailer molecule.</text>
        <dbReference type="EC" id="3.1.26.11"/>
    </reaction>
</comment>
<dbReference type="SUPFAM" id="SSF56281">
    <property type="entry name" value="Metallo-hydrolase/oxidoreductase"/>
    <property type="match status" value="1"/>
</dbReference>
<keyword evidence="4 9" id="KW-0540">Nuclease</keyword>
<keyword evidence="3 9" id="KW-0819">tRNA processing</keyword>
<sequence>MIIVPLGVASATPTATRHLSSVALWREGSVYLFDCGENAQMRMLQAGLKRSQIECIFISHFDTDHYSGLIGLLSTLQLQRRDKKLTIVGPEGLQDFVEWNFDFANINLNYPIEFVEVSEDFEEERVVDEDEFYVEARPLNHSKFCMGFRFQEKDKPGKVDADKAQAQGISEDWQYKDLKAGKDVELDDGTIVKSADIVGHPRPGDSFAYITDTKYCPNSVKLGMNTNVLFHEATFSESLSDKAEETGHSTAKDAARVANEAKTKLLVITHFSARYTNEYVLLREARDDFFPTWVATELRPIFTDPAHEKGIIQPKVYLKEINGNKGGSNDKSSNSNRGGGKKKRFRKRKSRSSSKSSKSYKKRSRSSNSSDSGKSRRTSGKYRNSRSDQSSNDDNGNQRKPKQITPRTPFDDFNRF</sequence>
<evidence type="ECO:0000256" key="5">
    <source>
        <dbReference type="ARBA" id="ARBA00022723"/>
    </source>
</evidence>
<evidence type="ECO:0000256" key="3">
    <source>
        <dbReference type="ARBA" id="ARBA00022694"/>
    </source>
</evidence>
<comment type="cofactor">
    <cofactor evidence="1">
        <name>Zn(2+)</name>
        <dbReference type="ChEBI" id="CHEBI:29105"/>
    </cofactor>
</comment>
<protein>
    <recommendedName>
        <fullName evidence="9">Ribonuclease Z</fullName>
        <shortName evidence="9">RNase Z</shortName>
        <ecNumber evidence="9">3.1.26.11</ecNumber>
    </recommendedName>
    <alternativeName>
        <fullName evidence="9">tRNA 3 endonuclease</fullName>
    </alternativeName>
    <alternativeName>
        <fullName evidence="9">tRNase Z</fullName>
    </alternativeName>
</protein>